<accession>A0A8X7VRL5</accession>
<gene>
    <name evidence="2" type="ORF">Bca52824_019546</name>
</gene>
<dbReference type="OrthoDB" id="1917992at2759"/>
<feature type="region of interest" description="Disordered" evidence="1">
    <location>
        <begin position="1"/>
        <end position="22"/>
    </location>
</feature>
<evidence type="ECO:0000256" key="1">
    <source>
        <dbReference type="SAM" id="MobiDB-lite"/>
    </source>
</evidence>
<reference evidence="2 3" key="1">
    <citation type="submission" date="2020-02" db="EMBL/GenBank/DDBJ databases">
        <authorList>
            <person name="Ma Q."/>
            <person name="Huang Y."/>
            <person name="Song X."/>
            <person name="Pei D."/>
        </authorList>
    </citation>
    <scope>NUCLEOTIDE SEQUENCE [LARGE SCALE GENOMIC DNA]</scope>
    <source>
        <strain evidence="2">Sxm20200214</strain>
        <tissue evidence="2">Leaf</tissue>
    </source>
</reference>
<proteinExistence type="predicted"/>
<organism evidence="2 3">
    <name type="scientific">Brassica carinata</name>
    <name type="common">Ethiopian mustard</name>
    <name type="synonym">Abyssinian cabbage</name>
    <dbReference type="NCBI Taxonomy" id="52824"/>
    <lineage>
        <taxon>Eukaryota</taxon>
        <taxon>Viridiplantae</taxon>
        <taxon>Streptophyta</taxon>
        <taxon>Embryophyta</taxon>
        <taxon>Tracheophyta</taxon>
        <taxon>Spermatophyta</taxon>
        <taxon>Magnoliopsida</taxon>
        <taxon>eudicotyledons</taxon>
        <taxon>Gunneridae</taxon>
        <taxon>Pentapetalae</taxon>
        <taxon>rosids</taxon>
        <taxon>malvids</taxon>
        <taxon>Brassicales</taxon>
        <taxon>Brassicaceae</taxon>
        <taxon>Brassiceae</taxon>
        <taxon>Brassica</taxon>
    </lineage>
</organism>
<dbReference type="AlphaFoldDB" id="A0A8X7VRL5"/>
<evidence type="ECO:0000313" key="2">
    <source>
        <dbReference type="EMBL" id="KAG2316424.1"/>
    </source>
</evidence>
<evidence type="ECO:0000313" key="3">
    <source>
        <dbReference type="Proteomes" id="UP000886595"/>
    </source>
</evidence>
<dbReference type="EMBL" id="JAAMPC010000004">
    <property type="protein sequence ID" value="KAG2316424.1"/>
    <property type="molecule type" value="Genomic_DNA"/>
</dbReference>
<feature type="region of interest" description="Disordered" evidence="1">
    <location>
        <begin position="60"/>
        <end position="81"/>
    </location>
</feature>
<feature type="compositionally biased region" description="Basic and acidic residues" evidence="1">
    <location>
        <begin position="1"/>
        <end position="10"/>
    </location>
</feature>
<name>A0A8X7VRL5_BRACI</name>
<protein>
    <submittedName>
        <fullName evidence="2">Uncharacterized protein</fullName>
    </submittedName>
</protein>
<keyword evidence="3" id="KW-1185">Reference proteome</keyword>
<comment type="caution">
    <text evidence="2">The sequence shown here is derived from an EMBL/GenBank/DDBJ whole genome shotgun (WGS) entry which is preliminary data.</text>
</comment>
<dbReference type="Proteomes" id="UP000886595">
    <property type="component" value="Unassembled WGS sequence"/>
</dbReference>
<feature type="compositionally biased region" description="Polar residues" evidence="1">
    <location>
        <begin position="65"/>
        <end position="81"/>
    </location>
</feature>
<sequence length="133" mass="15471">MRNEGEEMKRRNANNKSDLMMRDEAQIRKLKYDMSMEQIGNVRAENKNLMDIIIRKNMETKDLSRGQQPLSDVRSENSVISSPYGSKEMMKLLIDDFNEMEKLAIFCSEKAPKEDDEKEDGSFDWIQVVLSAV</sequence>